<name>L8GZ12_ACACF</name>
<dbReference type="GeneID" id="14918270"/>
<feature type="compositionally biased region" description="Basic and acidic residues" evidence="3">
    <location>
        <begin position="511"/>
        <end position="525"/>
    </location>
</feature>
<dbReference type="SMART" id="SM00147">
    <property type="entry name" value="RasGEF"/>
    <property type="match status" value="1"/>
</dbReference>
<dbReference type="InterPro" id="IPR036964">
    <property type="entry name" value="RASGEF_cat_dom_sf"/>
</dbReference>
<dbReference type="RefSeq" id="XP_004339364.1">
    <property type="nucleotide sequence ID" value="XM_004339316.1"/>
</dbReference>
<feature type="compositionally biased region" description="Low complexity" evidence="3">
    <location>
        <begin position="637"/>
        <end position="662"/>
    </location>
</feature>
<dbReference type="EMBL" id="KB007974">
    <property type="protein sequence ID" value="ELR17351.1"/>
    <property type="molecule type" value="Genomic_DNA"/>
</dbReference>
<feature type="compositionally biased region" description="Basic and acidic residues" evidence="3">
    <location>
        <begin position="1200"/>
        <end position="1209"/>
    </location>
</feature>
<protein>
    <submittedName>
        <fullName evidence="5">RasGEF domain containing protein</fullName>
    </submittedName>
</protein>
<feature type="compositionally biased region" description="Low complexity" evidence="3">
    <location>
        <begin position="418"/>
        <end position="427"/>
    </location>
</feature>
<proteinExistence type="predicted"/>
<dbReference type="InterPro" id="IPR004096">
    <property type="entry name" value="V4R"/>
</dbReference>
<dbReference type="CDD" id="cd00155">
    <property type="entry name" value="RasGEF"/>
    <property type="match status" value="1"/>
</dbReference>
<evidence type="ECO:0000256" key="3">
    <source>
        <dbReference type="SAM" id="MobiDB-lite"/>
    </source>
</evidence>
<evidence type="ECO:0000256" key="2">
    <source>
        <dbReference type="PROSITE-ProRule" id="PRU00168"/>
    </source>
</evidence>
<dbReference type="InterPro" id="IPR001895">
    <property type="entry name" value="RASGEF_cat_dom"/>
</dbReference>
<feature type="compositionally biased region" description="Basic and acidic residues" evidence="3">
    <location>
        <begin position="445"/>
        <end position="471"/>
    </location>
</feature>
<dbReference type="Pfam" id="PF00617">
    <property type="entry name" value="RasGEF"/>
    <property type="match status" value="1"/>
</dbReference>
<evidence type="ECO:0000259" key="4">
    <source>
        <dbReference type="PROSITE" id="PS50009"/>
    </source>
</evidence>
<dbReference type="PANTHER" id="PTHR23113:SF99">
    <property type="entry name" value="RASGEF DOMAIN-CONTAINING PROTEIN"/>
    <property type="match status" value="1"/>
</dbReference>
<feature type="compositionally biased region" description="Basic and acidic residues" evidence="3">
    <location>
        <begin position="534"/>
        <end position="545"/>
    </location>
</feature>
<dbReference type="InterPro" id="IPR008937">
    <property type="entry name" value="Ras-like_GEF"/>
</dbReference>
<dbReference type="PROSITE" id="PS50009">
    <property type="entry name" value="RASGEF_CAT"/>
    <property type="match status" value="1"/>
</dbReference>
<feature type="region of interest" description="Disordered" evidence="3">
    <location>
        <begin position="1188"/>
        <end position="1217"/>
    </location>
</feature>
<accession>L8GZ12</accession>
<dbReference type="Gene3D" id="1.10.840.10">
    <property type="entry name" value="Ras guanine-nucleotide exchange factors catalytic domain"/>
    <property type="match status" value="1"/>
</dbReference>
<evidence type="ECO:0000313" key="5">
    <source>
        <dbReference type="EMBL" id="ELR17351.1"/>
    </source>
</evidence>
<feature type="compositionally biased region" description="Pro residues" evidence="3">
    <location>
        <begin position="626"/>
        <end position="636"/>
    </location>
</feature>
<dbReference type="STRING" id="1257118.L8GZ12"/>
<organism evidence="5 6">
    <name type="scientific">Acanthamoeba castellanii (strain ATCC 30010 / Neff)</name>
    <dbReference type="NCBI Taxonomy" id="1257118"/>
    <lineage>
        <taxon>Eukaryota</taxon>
        <taxon>Amoebozoa</taxon>
        <taxon>Discosea</taxon>
        <taxon>Longamoebia</taxon>
        <taxon>Centramoebida</taxon>
        <taxon>Acanthamoebidae</taxon>
        <taxon>Acanthamoeba</taxon>
    </lineage>
</organism>
<dbReference type="KEGG" id="acan:ACA1_060890"/>
<feature type="region of interest" description="Disordered" evidence="3">
    <location>
        <begin position="405"/>
        <end position="496"/>
    </location>
</feature>
<keyword evidence="6" id="KW-1185">Reference proteome</keyword>
<dbReference type="GO" id="GO:0005886">
    <property type="term" value="C:plasma membrane"/>
    <property type="evidence" value="ECO:0007669"/>
    <property type="project" value="TreeGrafter"/>
</dbReference>
<feature type="domain" description="Ras-GEF" evidence="4">
    <location>
        <begin position="168"/>
        <end position="402"/>
    </location>
</feature>
<dbReference type="SUPFAM" id="SSF48366">
    <property type="entry name" value="Ras GEF"/>
    <property type="match status" value="1"/>
</dbReference>
<feature type="compositionally biased region" description="Basic and acidic residues" evidence="3">
    <location>
        <begin position="597"/>
        <end position="612"/>
    </location>
</feature>
<dbReference type="OrthoDB" id="20430at2759"/>
<evidence type="ECO:0000256" key="1">
    <source>
        <dbReference type="ARBA" id="ARBA00022658"/>
    </source>
</evidence>
<feature type="compositionally biased region" description="Acidic residues" evidence="3">
    <location>
        <begin position="472"/>
        <end position="491"/>
    </location>
</feature>
<reference evidence="5 6" key="1">
    <citation type="journal article" date="2013" name="Genome Biol.">
        <title>Genome of Acanthamoeba castellanii highlights extensive lateral gene transfer and early evolution of tyrosine kinase signaling.</title>
        <authorList>
            <person name="Clarke M."/>
            <person name="Lohan A.J."/>
            <person name="Liu B."/>
            <person name="Lagkouvardos I."/>
            <person name="Roy S."/>
            <person name="Zafar N."/>
            <person name="Bertelli C."/>
            <person name="Schilde C."/>
            <person name="Kianianmomeni A."/>
            <person name="Burglin T.R."/>
            <person name="Frech C."/>
            <person name="Turcotte B."/>
            <person name="Kopec K.O."/>
            <person name="Synnott J.M."/>
            <person name="Choo C."/>
            <person name="Paponov I."/>
            <person name="Finkler A."/>
            <person name="Soon Heng Tan C."/>
            <person name="Hutchins A.P."/>
            <person name="Weinmeier T."/>
            <person name="Rattei T."/>
            <person name="Chu J.S."/>
            <person name="Gimenez G."/>
            <person name="Irimia M."/>
            <person name="Rigden D.J."/>
            <person name="Fitzpatrick D.A."/>
            <person name="Lorenzo-Morales J."/>
            <person name="Bateman A."/>
            <person name="Chiu C.H."/>
            <person name="Tang P."/>
            <person name="Hegemann P."/>
            <person name="Fromm H."/>
            <person name="Raoult D."/>
            <person name="Greub G."/>
            <person name="Miranda-Saavedra D."/>
            <person name="Chen N."/>
            <person name="Nash P."/>
            <person name="Ginger M.L."/>
            <person name="Horn M."/>
            <person name="Schaap P."/>
            <person name="Caler L."/>
            <person name="Loftus B."/>
        </authorList>
    </citation>
    <scope>NUCLEOTIDE SEQUENCE [LARGE SCALE GENOMIC DNA]</scope>
    <source>
        <strain evidence="5 6">Neff</strain>
    </source>
</reference>
<dbReference type="SMART" id="SM00989">
    <property type="entry name" value="V4R"/>
    <property type="match status" value="2"/>
</dbReference>
<dbReference type="GO" id="GO:0005085">
    <property type="term" value="F:guanyl-nucleotide exchange factor activity"/>
    <property type="evidence" value="ECO:0007669"/>
    <property type="project" value="UniProtKB-KW"/>
</dbReference>
<dbReference type="GO" id="GO:0007265">
    <property type="term" value="P:Ras protein signal transduction"/>
    <property type="evidence" value="ECO:0007669"/>
    <property type="project" value="TreeGrafter"/>
</dbReference>
<dbReference type="Proteomes" id="UP000011083">
    <property type="component" value="Unassembled WGS sequence"/>
</dbReference>
<feature type="region of interest" description="Disordered" evidence="3">
    <location>
        <begin position="510"/>
        <end position="662"/>
    </location>
</feature>
<dbReference type="VEuPathDB" id="AmoebaDB:ACA1_060890"/>
<dbReference type="InterPro" id="IPR023578">
    <property type="entry name" value="Ras_GEF_dom_sf"/>
</dbReference>
<keyword evidence="1 2" id="KW-0344">Guanine-nucleotide releasing factor</keyword>
<dbReference type="PANTHER" id="PTHR23113">
    <property type="entry name" value="GUANINE NUCLEOTIDE EXCHANGE FACTOR"/>
    <property type="match status" value="1"/>
</dbReference>
<gene>
    <name evidence="5" type="ORF">ACA1_060890</name>
</gene>
<evidence type="ECO:0000313" key="6">
    <source>
        <dbReference type="Proteomes" id="UP000011083"/>
    </source>
</evidence>
<sequence length="1321" mass="146403">MLKKTAFKRYTKRVLAKGDAEEADAWLLAYPLFSTSSSSPTRELFDLWEKRYGDVAARPDLTEDTRTGKLARLNAFAAAWCRSHSGDLSARQMGKILQWAMKNDPPLANEIKLLLLRNRQTTTSVGVKDSTAATTVEPTTTARADSVCADQSTPRQQTKRLVDFMEIPEPVLARELTIIEWQLFQEVNVRSLLTTTKTQPGGDSLFEPIITQYKLVSHWVATEILVTKSATVQVQVLEKFIRLAAQFLQLNNFNSFMEIVSGLNHNSVQRLKGLWERVSEKVREQWSEMDVLMSPQHNFRHYRRELKKRKAPVLPYFGIYLRDFTFINDGNQQYKPDGSINDKYVHLLYERAQEVRNFQSVPYTLASAGRSPAVQGYLASLPTQVVYDEEELYALSLKAQPSLWIDPTKGDEAESDTSESSATSLSLPGALVSSNDSRRNQSHMSDFDTDKDIESDSGFNHRTDASDMSEKADDDAYEEEEEEDISEFSESIDEKAAPLAGLKLTISEADVEAKPAEMPKNEGATKNEATATKSESDVVTGREGRVMSMVKDFNSGGRPIDSGAQPTRASPLRMAHAHSSDEVADSTASSNSKTRKNKDDKKTKKVKKDSVQRLKASIRRSASSPTPTPTPTPTPVPSSSSSAAGSTSLSSPTLTSAGSPSPSAALAAQAAIKVRQKRTLRVGEAVAGGEAPKPKCQTVRVPPAFDPLFYTAERIVHRYFSECYQSARTGTISIFDERYLMLRAPSLSVDFFTAIAETFAAGGVLLSASHRELVAQRLLFDFAHAVGRSDARNFMRKMNLSFGPEGLSAGPVHFSYTGWAVVQLHDTCRPSPNDECYLYYDHPFSFESYSWSSQQAAQKKVPHHPVCVMNAGYSSGWTGVSMGNVDLVAAEVMCMARGDTACRFIMAHPTKIQAHLNTFFDENNFSAEKRNSVIIHRFLASKKTFQYLNDAEAEADGDGTRGAQAKAKSAAAEVPKAERKSDVVKSLINRWKGRAAPAPTPASPTPAPFDRKVNPATIGQQTAEIERVITTETKRSRRLMKAIFDNQVLDPRHGNVTIDGHRHIFIRGEAISYEFFHLLREMFPADQRADAQLFASKFLFDFARSLGKTDQRFYTRKVLQQESSSFVQMFLTLPSLLAHMGWGVMRLYAKEASLDVSCGESSSGSGFYLKFAIHQSVEAHVWKKKESEGREELSSGEESCGDHDHDHGRAQSPRGDYSRPPVCLMAAGYITGFANECLRASQGQSAPTDKQKGGTTARLLKLGVVEVACEALGHGSRCTFIMAPRESIGQCTREYLDRKKRAHFVQHVHLGLVQSHREASP</sequence>